<dbReference type="GO" id="GO:0005634">
    <property type="term" value="C:nucleus"/>
    <property type="evidence" value="ECO:0007669"/>
    <property type="project" value="UniProtKB-SubCell"/>
</dbReference>
<keyword evidence="6" id="KW-0539">Nucleus</keyword>
<feature type="region of interest" description="Disordered" evidence="7">
    <location>
        <begin position="303"/>
        <end position="429"/>
    </location>
</feature>
<feature type="compositionally biased region" description="Low complexity" evidence="7">
    <location>
        <begin position="27"/>
        <end position="37"/>
    </location>
</feature>
<feature type="compositionally biased region" description="Basic and acidic residues" evidence="7">
    <location>
        <begin position="408"/>
        <end position="420"/>
    </location>
</feature>
<dbReference type="InterPro" id="IPR004827">
    <property type="entry name" value="bZIP"/>
</dbReference>
<evidence type="ECO:0000313" key="10">
    <source>
        <dbReference type="Proteomes" id="UP000075880"/>
    </source>
</evidence>
<dbReference type="CDD" id="cd14692">
    <property type="entry name" value="bZIP_ATF4"/>
    <property type="match status" value="1"/>
</dbReference>
<evidence type="ECO:0000256" key="6">
    <source>
        <dbReference type="ARBA" id="ARBA00023242"/>
    </source>
</evidence>
<dbReference type="PROSITE" id="PS00036">
    <property type="entry name" value="BZIP_BASIC"/>
    <property type="match status" value="1"/>
</dbReference>
<dbReference type="Proteomes" id="UP000075880">
    <property type="component" value="Unassembled WGS sequence"/>
</dbReference>
<dbReference type="Gene3D" id="1.20.5.170">
    <property type="match status" value="1"/>
</dbReference>
<dbReference type="GO" id="GO:0000977">
    <property type="term" value="F:RNA polymerase II transcription regulatory region sequence-specific DNA binding"/>
    <property type="evidence" value="ECO:0007669"/>
    <property type="project" value="TreeGrafter"/>
</dbReference>
<dbReference type="PANTHER" id="PTHR13044">
    <property type="entry name" value="ACTIVATING TRANSCRIPTION FACTOR ATF 4/5"/>
    <property type="match status" value="1"/>
</dbReference>
<evidence type="ECO:0000256" key="4">
    <source>
        <dbReference type="ARBA" id="ARBA00023125"/>
    </source>
</evidence>
<evidence type="ECO:0000259" key="8">
    <source>
        <dbReference type="PROSITE" id="PS50217"/>
    </source>
</evidence>
<sequence length="480" mass="53201">MPSGMMDLLSTPTTFPLELDWEGKMEPSSPSAQSQQSYAEDPSNFEDDFYDFCNEPLFNNSTLIDFDVDVDVDLKPDPLALLKAQDLVLPIVVGKQEKDPWYDDKLKLSSGGLSAQLGGYAPLPTVIEDGSFALQPEKTTNVAATEELLMEFDCVYGNVELNHLTPPQTPPQSSAFGGIGGSVIPMQQQQQQQQQQQLFTVPLQQQQQQLLQPLYAAAPLSNALPQQQQLSFQGTGSEFYIVEEYATMTQLGGVVQQQQQQLQQQQELPGDIGSHSFSFSSEGYTPQQMNEVESIVRSLQMVEESLRDSQQQQQQVAFNGGDDDDDDSCGFSETGSVESGDSSSLVSSSRSPVYSDSADSSYYGSRSKDRNDDEDWSPAKTKKLNLSGGGGGAVTKKRSTGTRPYGRGTEDKKSRKKEQNKNAATRYRQKKKAEIEEILTEENELRDRNEQLQAKSTDLGREIRCLKNLMRELLRGKGLM</sequence>
<keyword evidence="10" id="KW-1185">Reference proteome</keyword>
<dbReference type="SUPFAM" id="SSF57959">
    <property type="entry name" value="Leucine zipper domain"/>
    <property type="match status" value="1"/>
</dbReference>
<dbReference type="FunFam" id="1.20.5.170:FF:000021">
    <property type="entry name" value="Cyclic AMP-dependent transcription factor ATF-4"/>
    <property type="match status" value="1"/>
</dbReference>
<dbReference type="AlphaFoldDB" id="A0AAG5DIM0"/>
<dbReference type="GO" id="GO:0001228">
    <property type="term" value="F:DNA-binding transcription activator activity, RNA polymerase II-specific"/>
    <property type="evidence" value="ECO:0007669"/>
    <property type="project" value="TreeGrafter"/>
</dbReference>
<feature type="compositionally biased region" description="Low complexity" evidence="7">
    <location>
        <begin position="332"/>
        <end position="365"/>
    </location>
</feature>
<feature type="region of interest" description="Disordered" evidence="7">
    <location>
        <begin position="21"/>
        <end position="41"/>
    </location>
</feature>
<name>A0AAG5DIM0_ANOAO</name>
<evidence type="ECO:0000256" key="7">
    <source>
        <dbReference type="SAM" id="MobiDB-lite"/>
    </source>
</evidence>
<feature type="region of interest" description="Disordered" evidence="7">
    <location>
        <begin position="262"/>
        <end position="285"/>
    </location>
</feature>
<comment type="subcellular location">
    <subcellularLocation>
        <location evidence="1">Nucleus</location>
    </subcellularLocation>
</comment>
<evidence type="ECO:0000256" key="5">
    <source>
        <dbReference type="ARBA" id="ARBA00023163"/>
    </source>
</evidence>
<keyword evidence="4" id="KW-0238">DNA-binding</keyword>
<protein>
    <recommendedName>
        <fullName evidence="8">BZIP domain-containing protein</fullName>
    </recommendedName>
</protein>
<evidence type="ECO:0000256" key="1">
    <source>
        <dbReference type="ARBA" id="ARBA00004123"/>
    </source>
</evidence>
<dbReference type="SMART" id="SM00338">
    <property type="entry name" value="BRLZ"/>
    <property type="match status" value="1"/>
</dbReference>
<keyword evidence="3" id="KW-0805">Transcription regulation</keyword>
<evidence type="ECO:0000256" key="2">
    <source>
        <dbReference type="ARBA" id="ARBA00007163"/>
    </source>
</evidence>
<organism evidence="9 10">
    <name type="scientific">Anopheles atroparvus</name>
    <name type="common">European mosquito</name>
    <dbReference type="NCBI Taxonomy" id="41427"/>
    <lineage>
        <taxon>Eukaryota</taxon>
        <taxon>Metazoa</taxon>
        <taxon>Ecdysozoa</taxon>
        <taxon>Arthropoda</taxon>
        <taxon>Hexapoda</taxon>
        <taxon>Insecta</taxon>
        <taxon>Pterygota</taxon>
        <taxon>Neoptera</taxon>
        <taxon>Endopterygota</taxon>
        <taxon>Diptera</taxon>
        <taxon>Nematocera</taxon>
        <taxon>Culicoidea</taxon>
        <taxon>Culicidae</taxon>
        <taxon>Anophelinae</taxon>
        <taxon>Anopheles</taxon>
    </lineage>
</organism>
<evidence type="ECO:0000256" key="3">
    <source>
        <dbReference type="ARBA" id="ARBA00023015"/>
    </source>
</evidence>
<dbReference type="PANTHER" id="PTHR13044:SF14">
    <property type="entry name" value="CRYPTOCEPHAL, ISOFORM A"/>
    <property type="match status" value="1"/>
</dbReference>
<feature type="domain" description="BZIP" evidence="8">
    <location>
        <begin position="410"/>
        <end position="473"/>
    </location>
</feature>
<feature type="compositionally biased region" description="Polar residues" evidence="7">
    <location>
        <begin position="275"/>
        <end position="285"/>
    </location>
</feature>
<dbReference type="EnsemblMetazoa" id="ENSAATROPT012241">
    <property type="protein sequence ID" value="ENSAATROPP011102"/>
    <property type="gene ID" value="ENSAATROPG009961"/>
</dbReference>
<dbReference type="InterPro" id="IPR046347">
    <property type="entry name" value="bZIP_sf"/>
</dbReference>
<keyword evidence="5" id="KW-0804">Transcription</keyword>
<accession>A0AAG5DIM0</accession>
<comment type="similarity">
    <text evidence="2">Belongs to the bZIP family.</text>
</comment>
<proteinExistence type="inferred from homology"/>
<dbReference type="PROSITE" id="PS50217">
    <property type="entry name" value="BZIP"/>
    <property type="match status" value="1"/>
</dbReference>
<reference evidence="9" key="1">
    <citation type="submission" date="2024-04" db="UniProtKB">
        <authorList>
            <consortium name="EnsemblMetazoa"/>
        </authorList>
    </citation>
    <scope>IDENTIFICATION</scope>
    <source>
        <strain evidence="9">EBRO</strain>
    </source>
</reference>
<evidence type="ECO:0000313" key="9">
    <source>
        <dbReference type="EnsemblMetazoa" id="ENSAATROPP011102"/>
    </source>
</evidence>
<dbReference type="Pfam" id="PF00170">
    <property type="entry name" value="bZIP_1"/>
    <property type="match status" value="1"/>
</dbReference>